<gene>
    <name evidence="1" type="ORF">RHSP_08859</name>
</gene>
<reference evidence="1 2" key="1">
    <citation type="journal article" date="2012" name="BMC Genomics">
        <title>Genomic basis of broad host range and environmental adaptability of Rhizobium tropici CIAT 899 and Rhizobium sp. PRF 81 which are used in inoculants for common bean (Phaseolus vulgaris L.).</title>
        <authorList>
            <person name="Ormeno-Orrillo E."/>
            <person name="Menna P."/>
            <person name="Almeida L.G."/>
            <person name="Ollero F.J."/>
            <person name="Nicolas M.F."/>
            <person name="Pains Rodrigues E."/>
            <person name="Shigueyoshi Nakatani A."/>
            <person name="Silva Batista J.S."/>
            <person name="Oliveira Chueire L.M."/>
            <person name="Souza R.C."/>
            <person name="Ribeiro Vasconcelos A.T."/>
            <person name="Megias M."/>
            <person name="Hungria M."/>
            <person name="Martinez-Romero E."/>
        </authorList>
    </citation>
    <scope>NUCLEOTIDE SEQUENCE [LARGE SCALE GENOMIC DNA]</scope>
    <source>
        <strain evidence="1 2">PRF 81</strain>
    </source>
</reference>
<evidence type="ECO:0000313" key="2">
    <source>
        <dbReference type="Proteomes" id="UP000012429"/>
    </source>
</evidence>
<sequence>MKLRSRGSLAVSDDADRGDHVRIWSYCRCRIWIDARWILRCVPVSWRPPRTQIQFACLELMRGLNCSTISLIRR</sequence>
<name>N6U8I7_9HYPH</name>
<evidence type="ECO:0000313" key="1">
    <source>
        <dbReference type="EMBL" id="ENN86533.1"/>
    </source>
</evidence>
<keyword evidence="2" id="KW-1185">Reference proteome</keyword>
<dbReference type="AlphaFoldDB" id="N6U8I7"/>
<dbReference type="PATRIC" id="fig|363754.4.peg.3804"/>
<comment type="caution">
    <text evidence="1">The sequence shown here is derived from an EMBL/GenBank/DDBJ whole genome shotgun (WGS) entry which is preliminary data.</text>
</comment>
<organism evidence="1 2">
    <name type="scientific">Rhizobium freirei PRF 81</name>
    <dbReference type="NCBI Taxonomy" id="363754"/>
    <lineage>
        <taxon>Bacteria</taxon>
        <taxon>Pseudomonadati</taxon>
        <taxon>Pseudomonadota</taxon>
        <taxon>Alphaproteobacteria</taxon>
        <taxon>Hyphomicrobiales</taxon>
        <taxon>Rhizobiaceae</taxon>
        <taxon>Rhizobium/Agrobacterium group</taxon>
        <taxon>Rhizobium</taxon>
    </lineage>
</organism>
<dbReference type="EMBL" id="AQHN01000067">
    <property type="protein sequence ID" value="ENN86533.1"/>
    <property type="molecule type" value="Genomic_DNA"/>
</dbReference>
<protein>
    <submittedName>
        <fullName evidence="1">Uncharacterized protein</fullName>
    </submittedName>
</protein>
<proteinExistence type="predicted"/>
<dbReference type="Proteomes" id="UP000012429">
    <property type="component" value="Unassembled WGS sequence"/>
</dbReference>
<accession>N6U8I7</accession>